<protein>
    <submittedName>
        <fullName evidence="2">Uncharacterized protein</fullName>
    </submittedName>
</protein>
<feature type="transmembrane region" description="Helical" evidence="1">
    <location>
        <begin position="171"/>
        <end position="190"/>
    </location>
</feature>
<feature type="transmembrane region" description="Helical" evidence="1">
    <location>
        <begin position="52"/>
        <end position="75"/>
    </location>
</feature>
<dbReference type="OrthoDB" id="3855196at2"/>
<feature type="transmembrane region" description="Helical" evidence="1">
    <location>
        <begin position="196"/>
        <end position="216"/>
    </location>
</feature>
<dbReference type="Proteomes" id="UP000248889">
    <property type="component" value="Unassembled WGS sequence"/>
</dbReference>
<dbReference type="RefSeq" id="WP_111504806.1">
    <property type="nucleotide sequence ID" value="NZ_QKYN01000105.1"/>
</dbReference>
<feature type="transmembrane region" description="Helical" evidence="1">
    <location>
        <begin position="120"/>
        <end position="137"/>
    </location>
</feature>
<feature type="transmembrane region" description="Helical" evidence="1">
    <location>
        <begin position="143"/>
        <end position="159"/>
    </location>
</feature>
<evidence type="ECO:0000313" key="2">
    <source>
        <dbReference type="EMBL" id="RAG82736.1"/>
    </source>
</evidence>
<keyword evidence="1" id="KW-0472">Membrane</keyword>
<accession>A0A2X0IXZ3</accession>
<reference evidence="2 3" key="1">
    <citation type="submission" date="2018-06" db="EMBL/GenBank/DDBJ databases">
        <title>Streptacidiphilus pinicola sp. nov., isolated from pine grove soil.</title>
        <authorList>
            <person name="Roh S.G."/>
            <person name="Park S."/>
            <person name="Kim M.-K."/>
            <person name="Yun B.-R."/>
            <person name="Park J."/>
            <person name="Kim M.J."/>
            <person name="Kim Y.S."/>
            <person name="Kim S.B."/>
        </authorList>
    </citation>
    <scope>NUCLEOTIDE SEQUENCE [LARGE SCALE GENOMIC DNA]</scope>
    <source>
        <strain evidence="2 3">MMS16-CNU450</strain>
    </source>
</reference>
<sequence>MSRATADARPDGLDATADAGVDPEFALADPATAQAVSTETVRRESEVWAARGLGAALALAAADPAGLAHAGYLLVSSVVRLLFLVLMGLVAWFAAPPVAARPVSGDPRWASKLSRHRNTVLAVGFVAVVAVGSPPTWMMCCDAALLTAYLLFVDAAAGGPPGAAQLRDWPLLVAAVAAQALVLVGATLSVTTADSWARATAAVLVLVVGVAVTLSVRRRRS</sequence>
<organism evidence="2 3">
    <name type="scientific">Streptacidiphilus pinicola</name>
    <dbReference type="NCBI Taxonomy" id="2219663"/>
    <lineage>
        <taxon>Bacteria</taxon>
        <taxon>Bacillati</taxon>
        <taxon>Actinomycetota</taxon>
        <taxon>Actinomycetes</taxon>
        <taxon>Kitasatosporales</taxon>
        <taxon>Streptomycetaceae</taxon>
        <taxon>Streptacidiphilus</taxon>
    </lineage>
</organism>
<keyword evidence="3" id="KW-1185">Reference proteome</keyword>
<name>A0A2X0IXZ3_9ACTN</name>
<dbReference type="AlphaFoldDB" id="A0A2X0IXZ3"/>
<gene>
    <name evidence="2" type="ORF">DN069_25890</name>
</gene>
<evidence type="ECO:0000256" key="1">
    <source>
        <dbReference type="SAM" id="Phobius"/>
    </source>
</evidence>
<dbReference type="EMBL" id="QKYN01000105">
    <property type="protein sequence ID" value="RAG82736.1"/>
    <property type="molecule type" value="Genomic_DNA"/>
</dbReference>
<feature type="transmembrane region" description="Helical" evidence="1">
    <location>
        <begin position="81"/>
        <end position="99"/>
    </location>
</feature>
<keyword evidence="1" id="KW-1133">Transmembrane helix</keyword>
<evidence type="ECO:0000313" key="3">
    <source>
        <dbReference type="Proteomes" id="UP000248889"/>
    </source>
</evidence>
<proteinExistence type="predicted"/>
<keyword evidence="1" id="KW-0812">Transmembrane</keyword>
<comment type="caution">
    <text evidence="2">The sequence shown here is derived from an EMBL/GenBank/DDBJ whole genome shotgun (WGS) entry which is preliminary data.</text>
</comment>